<dbReference type="EMBL" id="MDHN01000021">
    <property type="protein sequence ID" value="OFC70888.1"/>
    <property type="molecule type" value="Genomic_DNA"/>
</dbReference>
<dbReference type="Proteomes" id="UP000175691">
    <property type="component" value="Unassembled WGS sequence"/>
</dbReference>
<dbReference type="Pfam" id="PF11042">
    <property type="entry name" value="DUF2750"/>
    <property type="match status" value="1"/>
</dbReference>
<evidence type="ECO:0008006" key="3">
    <source>
        <dbReference type="Google" id="ProtNLM"/>
    </source>
</evidence>
<dbReference type="STRING" id="1656094.BFC18_10590"/>
<dbReference type="OrthoDB" id="2936081at2"/>
<accession>A0A1E7ZBK5</accession>
<evidence type="ECO:0000313" key="2">
    <source>
        <dbReference type="Proteomes" id="UP000175691"/>
    </source>
</evidence>
<keyword evidence="2" id="KW-1185">Reference proteome</keyword>
<dbReference type="AlphaFoldDB" id="A0A1E7ZBK5"/>
<gene>
    <name evidence="1" type="ORF">BFC18_10590</name>
</gene>
<comment type="caution">
    <text evidence="1">The sequence shown here is derived from an EMBL/GenBank/DDBJ whole genome shotgun (WGS) entry which is preliminary data.</text>
</comment>
<proteinExistence type="predicted"/>
<evidence type="ECO:0000313" key="1">
    <source>
        <dbReference type="EMBL" id="OFC70888.1"/>
    </source>
</evidence>
<sequence>MSLSHPLLEVNAEKRLSATIDSIISNEQVWILKDEDGCVMLTSDEEDGVPVWPDKSLATLWATDEWDHCEPLSISLQDWMQKWTPGLLKDGLVIMVCPVPAEEGEIIEPDVLAEKILAAKK</sequence>
<reference evidence="1 2" key="1">
    <citation type="submission" date="2016-08" db="EMBL/GenBank/DDBJ databases">
        <authorList>
            <person name="Seilhamer J.J."/>
        </authorList>
    </citation>
    <scope>NUCLEOTIDE SEQUENCE [LARGE SCALE GENOMIC DNA]</scope>
    <source>
        <strain evidence="1 2">KCTC 42603</strain>
    </source>
</reference>
<organism evidence="1 2">
    <name type="scientific">Alteromonas confluentis</name>
    <dbReference type="NCBI Taxonomy" id="1656094"/>
    <lineage>
        <taxon>Bacteria</taxon>
        <taxon>Pseudomonadati</taxon>
        <taxon>Pseudomonadota</taxon>
        <taxon>Gammaproteobacteria</taxon>
        <taxon>Alteromonadales</taxon>
        <taxon>Alteromonadaceae</taxon>
        <taxon>Alteromonas/Salinimonas group</taxon>
        <taxon>Alteromonas</taxon>
    </lineage>
</organism>
<name>A0A1E7ZBK5_9ALTE</name>
<dbReference type="RefSeq" id="WP_070125281.1">
    <property type="nucleotide sequence ID" value="NZ_MDHN01000021.1"/>
</dbReference>
<dbReference type="InterPro" id="IPR021284">
    <property type="entry name" value="DUF2750"/>
</dbReference>
<protein>
    <recommendedName>
        <fullName evidence="3">DUF2750 domain-containing protein</fullName>
    </recommendedName>
</protein>